<evidence type="ECO:0000256" key="12">
    <source>
        <dbReference type="SAM" id="Phobius"/>
    </source>
</evidence>
<keyword evidence="3" id="KW-0488">Methylation</keyword>
<dbReference type="KEGG" id="bpla:bpln_1g19190"/>
<dbReference type="PANTHER" id="PTHR43531:SF14">
    <property type="entry name" value="METHYL-ACCEPTING CHEMOTAXIS PROTEIN I-RELATED"/>
    <property type="match status" value="1"/>
</dbReference>
<feature type="domain" description="Methyl-accepting transducer" evidence="13">
    <location>
        <begin position="273"/>
        <end position="502"/>
    </location>
</feature>
<dbReference type="GO" id="GO:0004888">
    <property type="term" value="F:transmembrane signaling receptor activity"/>
    <property type="evidence" value="ECO:0007669"/>
    <property type="project" value="InterPro"/>
</dbReference>
<dbReference type="SMART" id="SM00283">
    <property type="entry name" value="MA"/>
    <property type="match status" value="1"/>
</dbReference>
<dbReference type="InterPro" id="IPR004089">
    <property type="entry name" value="MCPsignal_dom"/>
</dbReference>
<dbReference type="PRINTS" id="PR00260">
    <property type="entry name" value="CHEMTRNSDUCR"/>
</dbReference>
<evidence type="ECO:0000256" key="10">
    <source>
        <dbReference type="ARBA" id="ARBA00029447"/>
    </source>
</evidence>
<gene>
    <name evidence="15" type="ORF">BGL_1c20670</name>
</gene>
<dbReference type="CDD" id="cd11386">
    <property type="entry name" value="MCP_signal"/>
    <property type="match status" value="1"/>
</dbReference>
<keyword evidence="8 12" id="KW-0472">Membrane</keyword>
<evidence type="ECO:0000256" key="6">
    <source>
        <dbReference type="ARBA" id="ARBA00022692"/>
    </source>
</evidence>
<evidence type="ECO:0000313" key="16">
    <source>
        <dbReference type="Proteomes" id="UP000031838"/>
    </source>
</evidence>
<dbReference type="GO" id="GO:0006935">
    <property type="term" value="P:chemotaxis"/>
    <property type="evidence" value="ECO:0007669"/>
    <property type="project" value="UniProtKB-KW"/>
</dbReference>
<organism evidence="15 16">
    <name type="scientific">Burkholderia plantarii</name>
    <dbReference type="NCBI Taxonomy" id="41899"/>
    <lineage>
        <taxon>Bacteria</taxon>
        <taxon>Pseudomonadati</taxon>
        <taxon>Pseudomonadota</taxon>
        <taxon>Betaproteobacteria</taxon>
        <taxon>Burkholderiales</taxon>
        <taxon>Burkholderiaceae</taxon>
        <taxon>Burkholderia</taxon>
    </lineage>
</organism>
<keyword evidence="9 11" id="KW-0807">Transducer</keyword>
<dbReference type="InterPro" id="IPR004090">
    <property type="entry name" value="Chemotax_Me-accpt_rcpt"/>
</dbReference>
<evidence type="ECO:0000256" key="7">
    <source>
        <dbReference type="ARBA" id="ARBA00022989"/>
    </source>
</evidence>
<keyword evidence="16" id="KW-1185">Reference proteome</keyword>
<keyword evidence="7 12" id="KW-1133">Transmembrane helix</keyword>
<reference evidence="16" key="1">
    <citation type="submission" date="2011-03" db="EMBL/GenBank/DDBJ databases">
        <authorList>
            <person name="Voget S."/>
            <person name="Streit W.R."/>
            <person name="Jaeger K.E."/>
            <person name="Daniel R."/>
        </authorList>
    </citation>
    <scope>NUCLEOTIDE SEQUENCE [LARGE SCALE GENOMIC DNA]</scope>
    <source>
        <strain evidence="16">PG1</strain>
    </source>
</reference>
<dbReference type="SUPFAM" id="SSF47170">
    <property type="entry name" value="Aspartate receptor, ligand-binding domain"/>
    <property type="match status" value="1"/>
</dbReference>
<evidence type="ECO:0000256" key="4">
    <source>
        <dbReference type="ARBA" id="ARBA00022500"/>
    </source>
</evidence>
<dbReference type="InterPro" id="IPR003122">
    <property type="entry name" value="Tar_rcpt_lig-bd"/>
</dbReference>
<dbReference type="InterPro" id="IPR003660">
    <property type="entry name" value="HAMP_dom"/>
</dbReference>
<dbReference type="Proteomes" id="UP000031838">
    <property type="component" value="Chromosome 1"/>
</dbReference>
<dbReference type="RefSeq" id="WP_042625043.1">
    <property type="nucleotide sequence ID" value="NZ_BSTO01000009.1"/>
</dbReference>
<keyword evidence="5" id="KW-0997">Cell inner membrane</keyword>
<dbReference type="HOGENOM" id="CLU_000445_107_16_4"/>
<dbReference type="PROSITE" id="PS50111">
    <property type="entry name" value="CHEMOTAXIS_TRANSDUC_2"/>
    <property type="match status" value="1"/>
</dbReference>
<evidence type="ECO:0000259" key="13">
    <source>
        <dbReference type="PROSITE" id="PS50111"/>
    </source>
</evidence>
<dbReference type="KEGG" id="bgp:BGL_1c20670"/>
<dbReference type="OrthoDB" id="8576332at2"/>
<evidence type="ECO:0000256" key="8">
    <source>
        <dbReference type="ARBA" id="ARBA00023136"/>
    </source>
</evidence>
<dbReference type="Pfam" id="PF00015">
    <property type="entry name" value="MCPsignal"/>
    <property type="match status" value="1"/>
</dbReference>
<evidence type="ECO:0000256" key="2">
    <source>
        <dbReference type="ARBA" id="ARBA00022475"/>
    </source>
</evidence>
<sequence length="518" mass="55576">MNGVGVKAAFTLQARIALTMGFLAVLMVAIGVLGLLGTSRANRANQDTYKNKLTAATNIGNAEIYIARTRLVLDRLALHPEDAKAQEQIDRATGFFAKSDEWWQTFVNQPHQQNEADLIGDATERRKAMRDAVSSFVDAIRASDTAKVDHIAMTELSALYSQMSAANDKVKQALYTNAKNNYEASESSFHVYFSVSVVMIVIGVIASVLSWLSLRRAIMAPLNDALSHFEAIAAGHLNRRIDAHRNDEMGLLLRGVAEMQTSLARTVREVRTSTESIATATQQIASGTMDLSVRTEEQAASLQETAASMSELTATVKQNAESARTARSLADNASDVAARGNDVVARVIGTMGGIDQSSRKISDITGIIEGIAFQTNILALNAAVEAARAGEQGRGFAVVASEVRSLAQRSSVAAKEIKELISASVQTVAEGSELVADAGQTMQEVLRSVRDLTTLMNEIAAAAEQQRMGIEQVDTAVSQMDSITQQNAALVEQATAAAQALSEQSTRMRGHVETFQLA</sequence>
<keyword evidence="2" id="KW-1003">Cell membrane</keyword>
<evidence type="ECO:0000256" key="5">
    <source>
        <dbReference type="ARBA" id="ARBA00022519"/>
    </source>
</evidence>
<dbReference type="PANTHER" id="PTHR43531">
    <property type="entry name" value="PROTEIN ICFG"/>
    <property type="match status" value="1"/>
</dbReference>
<comment type="subcellular location">
    <subcellularLocation>
        <location evidence="1">Cell inner membrane</location>
        <topology evidence="1">Multi-pass membrane protein</topology>
    </subcellularLocation>
</comment>
<feature type="transmembrane region" description="Helical" evidence="12">
    <location>
        <begin position="12"/>
        <end position="36"/>
    </location>
</feature>
<evidence type="ECO:0000256" key="3">
    <source>
        <dbReference type="ARBA" id="ARBA00022481"/>
    </source>
</evidence>
<dbReference type="PROSITE" id="PS50885">
    <property type="entry name" value="HAMP"/>
    <property type="match status" value="1"/>
</dbReference>
<dbReference type="AlphaFoldDB" id="A0A0B6S2W2"/>
<keyword evidence="6 12" id="KW-0812">Transmembrane</keyword>
<evidence type="ECO:0000313" key="15">
    <source>
        <dbReference type="EMBL" id="AJK46576.1"/>
    </source>
</evidence>
<dbReference type="GO" id="GO:0005886">
    <property type="term" value="C:plasma membrane"/>
    <property type="evidence" value="ECO:0007669"/>
    <property type="project" value="UniProtKB-SubCell"/>
</dbReference>
<proteinExistence type="inferred from homology"/>
<feature type="domain" description="HAMP" evidence="14">
    <location>
        <begin position="216"/>
        <end position="268"/>
    </location>
</feature>
<comment type="similarity">
    <text evidence="10">Belongs to the methyl-accepting chemotaxis (MCP) protein family.</text>
</comment>
<evidence type="ECO:0000256" key="1">
    <source>
        <dbReference type="ARBA" id="ARBA00004429"/>
    </source>
</evidence>
<accession>A0A0B6S2W2</accession>
<keyword evidence="4" id="KW-0145">Chemotaxis</keyword>
<dbReference type="SMART" id="SM00304">
    <property type="entry name" value="HAMP"/>
    <property type="match status" value="1"/>
</dbReference>
<dbReference type="InterPro" id="IPR051310">
    <property type="entry name" value="MCP_chemotaxis"/>
</dbReference>
<evidence type="ECO:0000256" key="11">
    <source>
        <dbReference type="PROSITE-ProRule" id="PRU00284"/>
    </source>
</evidence>
<dbReference type="FunFam" id="1.10.287.950:FF:000001">
    <property type="entry name" value="Methyl-accepting chemotaxis sensory transducer"/>
    <property type="match status" value="1"/>
</dbReference>
<name>A0A0B6S2W2_BURPL</name>
<evidence type="ECO:0000259" key="14">
    <source>
        <dbReference type="PROSITE" id="PS50885"/>
    </source>
</evidence>
<evidence type="ECO:0000256" key="9">
    <source>
        <dbReference type="ARBA" id="ARBA00023224"/>
    </source>
</evidence>
<dbReference type="EMBL" id="CP002580">
    <property type="protein sequence ID" value="AJK46576.1"/>
    <property type="molecule type" value="Genomic_DNA"/>
</dbReference>
<dbReference type="Gene3D" id="1.10.287.950">
    <property type="entry name" value="Methyl-accepting chemotaxis protein"/>
    <property type="match status" value="1"/>
</dbReference>
<dbReference type="SUPFAM" id="SSF58104">
    <property type="entry name" value="Methyl-accepting chemotaxis protein (MCP) signaling domain"/>
    <property type="match status" value="1"/>
</dbReference>
<feature type="transmembrane region" description="Helical" evidence="12">
    <location>
        <begin position="189"/>
        <end position="212"/>
    </location>
</feature>
<dbReference type="Pfam" id="PF02203">
    <property type="entry name" value="TarH"/>
    <property type="match status" value="1"/>
</dbReference>
<reference evidence="15 16" key="2">
    <citation type="journal article" date="2016" name="Appl. Microbiol. Biotechnol.">
        <title>Mutations improving production and secretion of extracellular lipase by Burkholderia glumae PG1.</title>
        <authorList>
            <person name="Knapp A."/>
            <person name="Voget S."/>
            <person name="Gao R."/>
            <person name="Zaburannyi N."/>
            <person name="Krysciak D."/>
            <person name="Breuer M."/>
            <person name="Hauer B."/>
            <person name="Streit W.R."/>
            <person name="Muller R."/>
            <person name="Daniel R."/>
            <person name="Jaeger K.E."/>
        </authorList>
    </citation>
    <scope>NUCLEOTIDE SEQUENCE [LARGE SCALE GENOMIC DNA]</scope>
    <source>
        <strain evidence="15 16">PG1</strain>
    </source>
</reference>
<protein>
    <submittedName>
        <fullName evidence="15">Methyl-accepting chemotaxis protein</fullName>
    </submittedName>
</protein>
<dbReference type="GO" id="GO:0007165">
    <property type="term" value="P:signal transduction"/>
    <property type="evidence" value="ECO:0007669"/>
    <property type="project" value="UniProtKB-KW"/>
</dbReference>
<dbReference type="InterPro" id="IPR035440">
    <property type="entry name" value="4HB_MCP_dom_sf"/>
</dbReference>
<dbReference type="CDD" id="cd06225">
    <property type="entry name" value="HAMP"/>
    <property type="match status" value="1"/>
</dbReference>
<dbReference type="Pfam" id="PF00672">
    <property type="entry name" value="HAMP"/>
    <property type="match status" value="1"/>
</dbReference>